<protein>
    <submittedName>
        <fullName evidence="2">Uncharacterized protein</fullName>
    </submittedName>
</protein>
<organism evidence="2 3">
    <name type="scientific">Pseudomonas putida</name>
    <name type="common">Arthrobacter siderocapsulatus</name>
    <dbReference type="NCBI Taxonomy" id="303"/>
    <lineage>
        <taxon>Bacteria</taxon>
        <taxon>Pseudomonadati</taxon>
        <taxon>Pseudomonadota</taxon>
        <taxon>Gammaproteobacteria</taxon>
        <taxon>Pseudomonadales</taxon>
        <taxon>Pseudomonadaceae</taxon>
        <taxon>Pseudomonas</taxon>
    </lineage>
</organism>
<dbReference type="Proteomes" id="UP000218731">
    <property type="component" value="Plasmid pKF715A"/>
</dbReference>
<proteinExistence type="predicted"/>
<dbReference type="AlphaFoldDB" id="A0A1L7NMR3"/>
<dbReference type="EMBL" id="AP015030">
    <property type="protein sequence ID" value="BAW26703.1"/>
    <property type="molecule type" value="Genomic_DNA"/>
</dbReference>
<feature type="region of interest" description="Disordered" evidence="1">
    <location>
        <begin position="1"/>
        <end position="20"/>
    </location>
</feature>
<sequence length="241" mass="26519">MFEKQQPTVTPLSGPMEGERYQHPAYGTISLMKGTCGQGGLELFGSDLNHRSVLTITLSTAHLDRHLNRDWVHSERDVVSFHMSEAQWAAFISSQGGAAVPITFERRPDDAAPVQVVPGIESPETMMQQFDREIRERCAKYVETASTLLAGLEKALEDGKANKGTLKELRDLANNLSVGMPNSMAFVQKQMAEAMEKTVSAGKIELEAYVNDMATRTGLEALRNQSVTLIEHSGKPETPTE</sequence>
<reference evidence="2 3" key="1">
    <citation type="submission" date="2015-11" db="EMBL/GenBank/DDBJ databases">
        <title>Complete genome sequencing of a biphenyl-degrading bacterium, Pseudomonas putida KF715 (=NBRC110667).</title>
        <authorList>
            <person name="Suenaga H."/>
            <person name="Fujihara N."/>
            <person name="Watanabe T."/>
            <person name="Hirose J."/>
            <person name="Kimura N."/>
            <person name="Yamazoe A."/>
            <person name="Hosoyama A."/>
            <person name="Shimodaira J."/>
            <person name="Furukawa K."/>
        </authorList>
    </citation>
    <scope>NUCLEOTIDE SEQUENCE [LARGE SCALE GENOMIC DNA]</scope>
    <source>
        <strain evidence="2 3">KF715</strain>
        <plasmid evidence="3">Plasmid pkf715a dna</plasmid>
    </source>
</reference>
<evidence type="ECO:0000256" key="1">
    <source>
        <dbReference type="SAM" id="MobiDB-lite"/>
    </source>
</evidence>
<dbReference type="RefSeq" id="WP_096427044.1">
    <property type="nucleotide sequence ID" value="NZ_AP015030.1"/>
</dbReference>
<feature type="compositionally biased region" description="Polar residues" evidence="1">
    <location>
        <begin position="1"/>
        <end position="11"/>
    </location>
</feature>
<name>A0A1L7NMR3_PSEPU</name>
<gene>
    <name evidence="2" type="ORF">KF715C_pA1980</name>
</gene>
<accession>A0A1L7NMR3</accession>
<geneLocation type="plasmid" evidence="3">
    <name>pkf715a dna</name>
</geneLocation>
<keyword evidence="2" id="KW-0614">Plasmid</keyword>
<evidence type="ECO:0000313" key="3">
    <source>
        <dbReference type="Proteomes" id="UP000218731"/>
    </source>
</evidence>
<evidence type="ECO:0000313" key="2">
    <source>
        <dbReference type="EMBL" id="BAW26703.1"/>
    </source>
</evidence>